<name>A0A9W6XWD9_9STRA</name>
<reference evidence="2" key="1">
    <citation type="submission" date="2023-04" db="EMBL/GenBank/DDBJ databases">
        <title>Phytophthora fragariaefolia NBRC 109709.</title>
        <authorList>
            <person name="Ichikawa N."/>
            <person name="Sato H."/>
            <person name="Tonouchi N."/>
        </authorList>
    </citation>
    <scope>NUCLEOTIDE SEQUENCE</scope>
    <source>
        <strain evidence="2">NBRC 109709</strain>
    </source>
</reference>
<dbReference type="EMBL" id="BSXT01002014">
    <property type="protein sequence ID" value="GMF46704.1"/>
    <property type="molecule type" value="Genomic_DNA"/>
</dbReference>
<dbReference type="OrthoDB" id="111316at2759"/>
<feature type="region of interest" description="Disordered" evidence="1">
    <location>
        <begin position="319"/>
        <end position="338"/>
    </location>
</feature>
<dbReference type="CDD" id="cd05483">
    <property type="entry name" value="retropepsin_like_bacteria"/>
    <property type="match status" value="1"/>
</dbReference>
<feature type="region of interest" description="Disordered" evidence="1">
    <location>
        <begin position="275"/>
        <end position="298"/>
    </location>
</feature>
<keyword evidence="3" id="KW-1185">Reference proteome</keyword>
<dbReference type="InterPro" id="IPR021109">
    <property type="entry name" value="Peptidase_aspartic_dom_sf"/>
</dbReference>
<feature type="compositionally biased region" description="Basic and acidic residues" evidence="1">
    <location>
        <begin position="217"/>
        <end position="227"/>
    </location>
</feature>
<comment type="caution">
    <text evidence="2">The sequence shown here is derived from an EMBL/GenBank/DDBJ whole genome shotgun (WGS) entry which is preliminary data.</text>
</comment>
<feature type="region of interest" description="Disordered" evidence="1">
    <location>
        <begin position="1"/>
        <end position="27"/>
    </location>
</feature>
<feature type="region of interest" description="Disordered" evidence="1">
    <location>
        <begin position="214"/>
        <end position="237"/>
    </location>
</feature>
<dbReference type="SUPFAM" id="SSF50630">
    <property type="entry name" value="Acid proteases"/>
    <property type="match status" value="1"/>
</dbReference>
<evidence type="ECO:0000256" key="1">
    <source>
        <dbReference type="SAM" id="MobiDB-lite"/>
    </source>
</evidence>
<sequence length="509" mass="56396">MRDTKLNAPPGPNKPQPAWKCSNDHSAKSSKLLRLCASRSRGLHAIYRSSRWSRSAGVEGQDYDEAGPKKSERKSNPSRKKPPGRNSSPDNFDPSSDSDKGNSDSSSWSDSSGEKARSSTKTSSKAKVGSTLLTVRPFVNPNSLELNETAVKAGIKYKSPVTKRAQHIKRFMKSLRDKQLKAILVNQRFHDVDDLVYVLQQDEDLAQDGAYDMPPPKPRDFRADNVHPGRFKPKRPGRAYVVQSDAESDAEQEGHVRFDDEVEDIGTGIPEATTLPRSVLQGPSLEAAPKNPSSRPAVTDEDIRNAVFRVMEHSGWRPVKTGERPGWQSPRRENPDGNEFCSECHKFGHKPENCWKGIILLDTGASVSMISLDLARMLKLKRRMQDPIRVSGLGGVPTYISASARIKIALGPRIVYVMTVYVANLGEGLEVLLGMNFMYAAGVRLSLREGLNQLPDEETVVMCGNPTRDRPGLDLPVFPERSLCLPPGEHAIVKIRYGQSNPQREVVWA</sequence>
<accession>A0A9W6XWD9</accession>
<feature type="compositionally biased region" description="Basic and acidic residues" evidence="1">
    <location>
        <begin position="66"/>
        <end position="75"/>
    </location>
</feature>
<evidence type="ECO:0000313" key="3">
    <source>
        <dbReference type="Proteomes" id="UP001165121"/>
    </source>
</evidence>
<dbReference type="AlphaFoldDB" id="A0A9W6XWD9"/>
<dbReference type="Proteomes" id="UP001165121">
    <property type="component" value="Unassembled WGS sequence"/>
</dbReference>
<dbReference type="Gene3D" id="2.40.70.10">
    <property type="entry name" value="Acid Proteases"/>
    <property type="match status" value="1"/>
</dbReference>
<gene>
    <name evidence="2" type="ORF">Pfra01_001730200</name>
</gene>
<evidence type="ECO:0000313" key="2">
    <source>
        <dbReference type="EMBL" id="GMF46704.1"/>
    </source>
</evidence>
<dbReference type="Pfam" id="PF13650">
    <property type="entry name" value="Asp_protease_2"/>
    <property type="match status" value="1"/>
</dbReference>
<feature type="compositionally biased region" description="Low complexity" evidence="1">
    <location>
        <begin position="86"/>
        <end position="95"/>
    </location>
</feature>
<protein>
    <submittedName>
        <fullName evidence="2">Unnamed protein product</fullName>
    </submittedName>
</protein>
<dbReference type="InterPro" id="IPR034122">
    <property type="entry name" value="Retropepsin-like_bacterial"/>
</dbReference>
<organism evidence="2 3">
    <name type="scientific">Phytophthora fragariaefolia</name>
    <dbReference type="NCBI Taxonomy" id="1490495"/>
    <lineage>
        <taxon>Eukaryota</taxon>
        <taxon>Sar</taxon>
        <taxon>Stramenopiles</taxon>
        <taxon>Oomycota</taxon>
        <taxon>Peronosporomycetes</taxon>
        <taxon>Peronosporales</taxon>
        <taxon>Peronosporaceae</taxon>
        <taxon>Phytophthora</taxon>
    </lineage>
</organism>
<feature type="region of interest" description="Disordered" evidence="1">
    <location>
        <begin position="46"/>
        <end position="127"/>
    </location>
</feature>
<proteinExistence type="predicted"/>